<sequence>MIQNGIDISASSTSRHCHIGACLAATAVLMTASLPAQAQTFVRYLCADGTPVVAAFYPQDRTARIQVDGKALALPQRLSADGGRYAKGGVSFWIKGQQATLKRPKTKPTICKVQ</sequence>
<dbReference type="STRING" id="1235591.CAK95_08600"/>
<reference evidence="2 3" key="1">
    <citation type="submission" date="2017-05" db="EMBL/GenBank/DDBJ databases">
        <title>Full genome sequence of Pseudorhodoplanes sinuspersici.</title>
        <authorList>
            <person name="Dastgheib S.M.M."/>
            <person name="Shavandi M."/>
            <person name="Tirandaz H."/>
        </authorList>
    </citation>
    <scope>NUCLEOTIDE SEQUENCE [LARGE SCALE GENOMIC DNA]</scope>
    <source>
        <strain evidence="2 3">RIPI110</strain>
    </source>
</reference>
<dbReference type="AlphaFoldDB" id="A0A1W6ZP06"/>
<name>A0A1W6ZP06_9HYPH</name>
<dbReference type="EMBL" id="CP021112">
    <property type="protein sequence ID" value="ARP99138.1"/>
    <property type="molecule type" value="Genomic_DNA"/>
</dbReference>
<evidence type="ECO:0000313" key="3">
    <source>
        <dbReference type="Proteomes" id="UP000194137"/>
    </source>
</evidence>
<gene>
    <name evidence="2" type="ORF">CAK95_08600</name>
</gene>
<accession>A0A1W6ZP06</accession>
<dbReference type="RefSeq" id="WP_086087546.1">
    <property type="nucleotide sequence ID" value="NZ_CP021112.1"/>
</dbReference>
<dbReference type="InterPro" id="IPR036328">
    <property type="entry name" value="MliC_sf"/>
</dbReference>
<dbReference type="OrthoDB" id="8237088at2"/>
<organism evidence="2 3">
    <name type="scientific">Pseudorhodoplanes sinuspersici</name>
    <dbReference type="NCBI Taxonomy" id="1235591"/>
    <lineage>
        <taxon>Bacteria</taxon>
        <taxon>Pseudomonadati</taxon>
        <taxon>Pseudomonadota</taxon>
        <taxon>Alphaproteobacteria</taxon>
        <taxon>Hyphomicrobiales</taxon>
        <taxon>Pseudorhodoplanes</taxon>
    </lineage>
</organism>
<dbReference type="Pfam" id="PF09864">
    <property type="entry name" value="MliC"/>
    <property type="match status" value="1"/>
</dbReference>
<evidence type="ECO:0000259" key="1">
    <source>
        <dbReference type="Pfam" id="PF09864"/>
    </source>
</evidence>
<dbReference type="KEGG" id="psin:CAK95_08600"/>
<dbReference type="InterPro" id="IPR018660">
    <property type="entry name" value="MliC"/>
</dbReference>
<dbReference type="SUPFAM" id="SSF141488">
    <property type="entry name" value="YdhA-like"/>
    <property type="match status" value="1"/>
</dbReference>
<dbReference type="Proteomes" id="UP000194137">
    <property type="component" value="Chromosome"/>
</dbReference>
<dbReference type="Gene3D" id="2.40.128.200">
    <property type="match status" value="1"/>
</dbReference>
<proteinExistence type="predicted"/>
<protein>
    <recommendedName>
        <fullName evidence="1">C-type lysozyme inhibitor domain-containing protein</fullName>
    </recommendedName>
</protein>
<evidence type="ECO:0000313" key="2">
    <source>
        <dbReference type="EMBL" id="ARP99138.1"/>
    </source>
</evidence>
<keyword evidence="3" id="KW-1185">Reference proteome</keyword>
<feature type="domain" description="C-type lysozyme inhibitor" evidence="1">
    <location>
        <begin position="44"/>
        <end position="108"/>
    </location>
</feature>